<reference evidence="2" key="2">
    <citation type="submission" date="2020-09" db="EMBL/GenBank/DDBJ databases">
        <authorList>
            <person name="Sun Q."/>
            <person name="Zhou Y."/>
        </authorList>
    </citation>
    <scope>NUCLEOTIDE SEQUENCE</scope>
    <source>
        <strain evidence="2">CGMCC 1.15448</strain>
    </source>
</reference>
<accession>A0A8J2UGK3</accession>
<evidence type="ECO:0000259" key="1">
    <source>
        <dbReference type="Pfam" id="PF07883"/>
    </source>
</evidence>
<dbReference type="AlphaFoldDB" id="A0A8J2UGK3"/>
<dbReference type="Pfam" id="PF07883">
    <property type="entry name" value="Cupin_2"/>
    <property type="match status" value="1"/>
</dbReference>
<dbReference type="SUPFAM" id="SSF51182">
    <property type="entry name" value="RmlC-like cupins"/>
    <property type="match status" value="1"/>
</dbReference>
<dbReference type="EMBL" id="BMJC01000004">
    <property type="protein sequence ID" value="GGB13919.1"/>
    <property type="molecule type" value="Genomic_DNA"/>
</dbReference>
<sequence length="115" mass="13042">MSPVVSALQPLKHYVWGAGCDGWNLVDRPELSVKQERMPPHTAETEHYHRHARQFFFILQGMAVFETSEGRVEVGPQQGFEIAPGLTHRIKNESEADLVFVLCSQPSTINDRIEI</sequence>
<gene>
    <name evidence="2" type="ORF">GCM10011511_42080</name>
</gene>
<dbReference type="RefSeq" id="WP_188935425.1">
    <property type="nucleotide sequence ID" value="NZ_BMJC01000004.1"/>
</dbReference>
<feature type="domain" description="Cupin type-2" evidence="1">
    <location>
        <begin position="36"/>
        <end position="101"/>
    </location>
</feature>
<evidence type="ECO:0000313" key="3">
    <source>
        <dbReference type="Proteomes" id="UP000607559"/>
    </source>
</evidence>
<dbReference type="InterPro" id="IPR011051">
    <property type="entry name" value="RmlC_Cupin_sf"/>
</dbReference>
<reference evidence="2" key="1">
    <citation type="journal article" date="2014" name="Int. J. Syst. Evol. Microbiol.">
        <title>Complete genome sequence of Corynebacterium casei LMG S-19264T (=DSM 44701T), isolated from a smear-ripened cheese.</title>
        <authorList>
            <consortium name="US DOE Joint Genome Institute (JGI-PGF)"/>
            <person name="Walter F."/>
            <person name="Albersmeier A."/>
            <person name="Kalinowski J."/>
            <person name="Ruckert C."/>
        </authorList>
    </citation>
    <scope>NUCLEOTIDE SEQUENCE</scope>
    <source>
        <strain evidence="2">CGMCC 1.15448</strain>
    </source>
</reference>
<comment type="caution">
    <text evidence="2">The sequence shown here is derived from an EMBL/GenBank/DDBJ whole genome shotgun (WGS) entry which is preliminary data.</text>
</comment>
<dbReference type="InterPro" id="IPR013096">
    <property type="entry name" value="Cupin_2"/>
</dbReference>
<keyword evidence="3" id="KW-1185">Reference proteome</keyword>
<organism evidence="2 3">
    <name type="scientific">Puia dinghuensis</name>
    <dbReference type="NCBI Taxonomy" id="1792502"/>
    <lineage>
        <taxon>Bacteria</taxon>
        <taxon>Pseudomonadati</taxon>
        <taxon>Bacteroidota</taxon>
        <taxon>Chitinophagia</taxon>
        <taxon>Chitinophagales</taxon>
        <taxon>Chitinophagaceae</taxon>
        <taxon>Puia</taxon>
    </lineage>
</organism>
<dbReference type="InterPro" id="IPR014710">
    <property type="entry name" value="RmlC-like_jellyroll"/>
</dbReference>
<dbReference type="Gene3D" id="2.60.120.10">
    <property type="entry name" value="Jelly Rolls"/>
    <property type="match status" value="1"/>
</dbReference>
<evidence type="ECO:0000313" key="2">
    <source>
        <dbReference type="EMBL" id="GGB13919.1"/>
    </source>
</evidence>
<name>A0A8J2UGK3_9BACT</name>
<dbReference type="Proteomes" id="UP000607559">
    <property type="component" value="Unassembled WGS sequence"/>
</dbReference>
<proteinExistence type="predicted"/>
<protein>
    <submittedName>
        <fullName evidence="2">Cupin</fullName>
    </submittedName>
</protein>